<dbReference type="GO" id="GO:0003676">
    <property type="term" value="F:nucleic acid binding"/>
    <property type="evidence" value="ECO:0007669"/>
    <property type="project" value="InterPro"/>
</dbReference>
<dbReference type="GO" id="GO:0005524">
    <property type="term" value="F:ATP binding"/>
    <property type="evidence" value="ECO:0007669"/>
    <property type="project" value="UniProtKB-KW"/>
</dbReference>
<gene>
    <name evidence="8" type="ordered locus">CNK02350</name>
</gene>
<dbReference type="OMA" id="LCGWVDR"/>
<dbReference type="InterPro" id="IPR006195">
    <property type="entry name" value="aa-tRNA-synth_II"/>
</dbReference>
<keyword evidence="2" id="KW-0436">Ligase</keyword>
<evidence type="ECO:0000256" key="1">
    <source>
        <dbReference type="ARBA" id="ARBA00006303"/>
    </source>
</evidence>
<dbReference type="NCBIfam" id="NF001750">
    <property type="entry name" value="PRK00476.1"/>
    <property type="match status" value="1"/>
</dbReference>
<evidence type="ECO:0000259" key="7">
    <source>
        <dbReference type="PROSITE" id="PS50862"/>
    </source>
</evidence>
<dbReference type="InterPro" id="IPR045864">
    <property type="entry name" value="aa-tRNA-synth_II/BPL/LPL"/>
</dbReference>
<dbReference type="Gene3D" id="3.30.930.10">
    <property type="entry name" value="Bira Bifunctional Protein, Domain 2"/>
    <property type="match status" value="1"/>
</dbReference>
<keyword evidence="4" id="KW-0067">ATP-binding</keyword>
<dbReference type="Gene3D" id="2.40.50.140">
    <property type="entry name" value="Nucleic acid-binding proteins"/>
    <property type="match status" value="1"/>
</dbReference>
<dbReference type="SUPFAM" id="SSF55681">
    <property type="entry name" value="Class II aaRS and biotin synthetases"/>
    <property type="match status" value="1"/>
</dbReference>
<keyword evidence="9" id="KW-1185">Reference proteome</keyword>
<evidence type="ECO:0000256" key="6">
    <source>
        <dbReference type="ARBA" id="ARBA00023146"/>
    </source>
</evidence>
<feature type="domain" description="Aminoacyl-transfer RNA synthetases class-II family profile" evidence="7">
    <location>
        <begin position="209"/>
        <end position="658"/>
    </location>
</feature>
<dbReference type="KEGG" id="cne:CNK02350"/>
<dbReference type="GO" id="GO:0005739">
    <property type="term" value="C:mitochondrion"/>
    <property type="evidence" value="ECO:0000318"/>
    <property type="project" value="GO_Central"/>
</dbReference>
<dbReference type="InterPro" id="IPR012340">
    <property type="entry name" value="NA-bd_OB-fold"/>
</dbReference>
<dbReference type="eggNOG" id="KOG2411">
    <property type="taxonomic scope" value="Eukaryota"/>
</dbReference>
<dbReference type="Proteomes" id="UP000002149">
    <property type="component" value="Chromosome 11"/>
</dbReference>
<dbReference type="InterPro" id="IPR002312">
    <property type="entry name" value="Asp/Asn-tRNA-synth_IIb"/>
</dbReference>
<protein>
    <recommendedName>
        <fullName evidence="7">Aminoacyl-transfer RNA synthetases class-II family profile domain-containing protein</fullName>
    </recommendedName>
</protein>
<dbReference type="Pfam" id="PF01336">
    <property type="entry name" value="tRNA_anti-codon"/>
    <property type="match status" value="1"/>
</dbReference>
<sequence>MALRASRTLISLRVSSRSTVARIAPRVWGAAASRVHIRGNATATLTPREIKPFEEQVTLKAHYGPRPKITHDIADLSPSLVDQKVVIAGWLFSQRRASDNLHFFTLRSPSSSSAVQLVSRDKNVSKDVMEYPLESVVLVQGTVKARRQKAKAISSAVDEIELEVQGVTLLNPADQTLPFYPNRPEVANEDLRAQHRYLDLRRQDLADNLKTRSKVAHIIRNYLHDQGFTEIETPILLNSSPEGAREFLVPTRSPTPEGGQPTFYALPQSPQQPKQLLVSSGAIPKYYQIAKCFRDEDGRRDRQPEFTQIDLEMGFVSGAAEQPKGEGEMRSTWAIGGQEVREVVEGMIKKIWKEVKGVDLEGWFRVMPYEVAMDVYGSDKPDTRFDMYTLPIGYYPTLSDDSLDKVLLDQNPYTVEWMVTPAAQAAGLDIPSIAGNNSFIDYVKITSANTHSWLGESVLTASLGLSLDKSLPGGVNPGDVIWLSRRKKIAEGGWTHLGRLRVQLMEALVAKGLMTLPTQPHFLWITQFPLFTLADEDKIHLSRGRYSSTHHPFTAPMYEDLADLKAGKIDGVRGQHYDLVLDGQEIGGGSVRIHDARLQEWVMKEVLQLDEQEMGRFDHLLRALKCGAPPHGGLALGFDRLVAILCGAKSIRDVIAFPKSTTGQDPVFKSPSVSGNEVLKEYGLQSLKREEKE</sequence>
<evidence type="ECO:0000256" key="4">
    <source>
        <dbReference type="ARBA" id="ARBA00022840"/>
    </source>
</evidence>
<dbReference type="GO" id="GO:0006422">
    <property type="term" value="P:aspartyl-tRNA aminoacylation"/>
    <property type="evidence" value="ECO:0000318"/>
    <property type="project" value="GO_Central"/>
</dbReference>
<dbReference type="InterPro" id="IPR004364">
    <property type="entry name" value="Aa-tRNA-synt_II"/>
</dbReference>
<dbReference type="Gene3D" id="3.30.1360.30">
    <property type="entry name" value="GAD-like domain"/>
    <property type="match status" value="1"/>
</dbReference>
<dbReference type="STRING" id="214684.Q5K9D3"/>
<dbReference type="OrthoDB" id="439710at2759"/>
<keyword evidence="6" id="KW-0030">Aminoacyl-tRNA synthetase</keyword>
<keyword evidence="3" id="KW-0547">Nucleotide-binding</keyword>
<evidence type="ECO:0000313" key="8">
    <source>
        <dbReference type="EMBL" id="AAW46191.1"/>
    </source>
</evidence>
<reference evidence="8 9" key="1">
    <citation type="journal article" date="2005" name="Science">
        <title>The genome of the basidiomycetous yeast and human pathogen Cryptococcus neoformans.</title>
        <authorList>
            <person name="Loftus B.J."/>
            <person name="Fung E."/>
            <person name="Roncaglia P."/>
            <person name="Rowley D."/>
            <person name="Amedeo P."/>
            <person name="Bruno D."/>
            <person name="Vamathevan J."/>
            <person name="Miranda M."/>
            <person name="Anderson I.J."/>
            <person name="Fraser J.A."/>
            <person name="Allen J.E."/>
            <person name="Bosdet I.E."/>
            <person name="Brent M.R."/>
            <person name="Chiu R."/>
            <person name="Doering T.L."/>
            <person name="Donlin M.J."/>
            <person name="D'Souza C.A."/>
            <person name="Fox D.S."/>
            <person name="Grinberg V."/>
            <person name="Fu J."/>
            <person name="Fukushima M."/>
            <person name="Haas B.J."/>
            <person name="Huang J.C."/>
            <person name="Janbon G."/>
            <person name="Jones S.J."/>
            <person name="Koo H.L."/>
            <person name="Krzywinski M.I."/>
            <person name="Kwon-Chung J.K."/>
            <person name="Lengeler K.B."/>
            <person name="Maiti R."/>
            <person name="Marra M.A."/>
            <person name="Marra R.E."/>
            <person name="Mathewson C.A."/>
            <person name="Mitchell T.G."/>
            <person name="Pertea M."/>
            <person name="Riggs F.R."/>
            <person name="Salzberg S.L."/>
            <person name="Schein J.E."/>
            <person name="Shvartsbeyn A."/>
            <person name="Shin H."/>
            <person name="Shumway M."/>
            <person name="Specht C.A."/>
            <person name="Suh B.B."/>
            <person name="Tenney A."/>
            <person name="Utterback T.R."/>
            <person name="Wickes B.L."/>
            <person name="Wortman J.R."/>
            <person name="Wye N.H."/>
            <person name="Kronstad J.W."/>
            <person name="Lodge J.K."/>
            <person name="Heitman J."/>
            <person name="Davis R.W."/>
            <person name="Fraser C.M."/>
            <person name="Hyman R.W."/>
        </authorList>
    </citation>
    <scope>NUCLEOTIDE SEQUENCE [LARGE SCALE GENOMIC DNA]</scope>
    <source>
        <strain evidence="9">JEC21 / ATCC MYA-565</strain>
    </source>
</reference>
<dbReference type="PANTHER" id="PTHR22594">
    <property type="entry name" value="ASPARTYL/LYSYL-TRNA SYNTHETASE"/>
    <property type="match status" value="1"/>
</dbReference>
<evidence type="ECO:0000256" key="2">
    <source>
        <dbReference type="ARBA" id="ARBA00022598"/>
    </source>
</evidence>
<dbReference type="SUPFAM" id="SSF50249">
    <property type="entry name" value="Nucleic acid-binding proteins"/>
    <property type="match status" value="1"/>
</dbReference>
<dbReference type="RefSeq" id="XP_567708.1">
    <property type="nucleotide sequence ID" value="XM_567708.2"/>
</dbReference>
<dbReference type="Pfam" id="PF00152">
    <property type="entry name" value="tRNA-synt_2"/>
    <property type="match status" value="1"/>
</dbReference>
<dbReference type="InterPro" id="IPR047089">
    <property type="entry name" value="Asp-tRNA-ligase_1_N"/>
</dbReference>
<dbReference type="PRINTS" id="PR01042">
    <property type="entry name" value="TRNASYNTHASP"/>
</dbReference>
<evidence type="ECO:0000256" key="3">
    <source>
        <dbReference type="ARBA" id="ARBA00022741"/>
    </source>
</evidence>
<dbReference type="PaxDb" id="214684-Q5K9D3"/>
<dbReference type="GeneID" id="3254517"/>
<organism evidence="8 9">
    <name type="scientific">Cryptococcus deneoformans (strain JEC21 / ATCC MYA-565)</name>
    <name type="common">Cryptococcus neoformans var. neoformans serotype D</name>
    <dbReference type="NCBI Taxonomy" id="214684"/>
    <lineage>
        <taxon>Eukaryota</taxon>
        <taxon>Fungi</taxon>
        <taxon>Dikarya</taxon>
        <taxon>Basidiomycota</taxon>
        <taxon>Agaricomycotina</taxon>
        <taxon>Tremellomycetes</taxon>
        <taxon>Tremellales</taxon>
        <taxon>Cryptococcaceae</taxon>
        <taxon>Cryptococcus</taxon>
        <taxon>Cryptococcus neoformans species complex</taxon>
    </lineage>
</organism>
<proteinExistence type="inferred from homology"/>
<dbReference type="PANTHER" id="PTHR22594:SF5">
    <property type="entry name" value="ASPARTATE--TRNA LIGASE, MITOCHONDRIAL"/>
    <property type="match status" value="1"/>
</dbReference>
<dbReference type="NCBIfam" id="TIGR00459">
    <property type="entry name" value="aspS_bact"/>
    <property type="match status" value="1"/>
</dbReference>
<evidence type="ECO:0000256" key="5">
    <source>
        <dbReference type="ARBA" id="ARBA00022917"/>
    </source>
</evidence>
<dbReference type="EMBL" id="AE017351">
    <property type="protein sequence ID" value="AAW46191.1"/>
    <property type="molecule type" value="Genomic_DNA"/>
</dbReference>
<dbReference type="FunCoup" id="Q5K9D3">
    <property type="interactions" value="405"/>
</dbReference>
<dbReference type="InterPro" id="IPR004524">
    <property type="entry name" value="Asp-tRNA-ligase_1"/>
</dbReference>
<accession>Q5K9D3</accession>
<dbReference type="AlphaFoldDB" id="Q5K9D3"/>
<dbReference type="HOGENOM" id="CLU_014330_4_0_1"/>
<dbReference type="PROSITE" id="PS50862">
    <property type="entry name" value="AA_TRNA_LIGASE_II"/>
    <property type="match status" value="1"/>
</dbReference>
<keyword evidence="5" id="KW-0648">Protein biosynthesis</keyword>
<dbReference type="InterPro" id="IPR004365">
    <property type="entry name" value="NA-bd_OB_tRNA"/>
</dbReference>
<name>Q5K9D3_CRYD1</name>
<comment type="similarity">
    <text evidence="1">Belongs to the class-II aminoacyl-tRNA synthetase family. Type 1 subfamily.</text>
</comment>
<evidence type="ECO:0000313" key="9">
    <source>
        <dbReference type="Proteomes" id="UP000002149"/>
    </source>
</evidence>
<dbReference type="HAMAP" id="MF_00044">
    <property type="entry name" value="Asp_tRNA_synth_type1"/>
    <property type="match status" value="1"/>
</dbReference>
<dbReference type="InParanoid" id="Q5K9D3"/>
<dbReference type="GO" id="GO:0004815">
    <property type="term" value="F:aspartate-tRNA ligase activity"/>
    <property type="evidence" value="ECO:0000318"/>
    <property type="project" value="GO_Central"/>
</dbReference>
<dbReference type="VEuPathDB" id="FungiDB:CNK02350"/>
<dbReference type="InterPro" id="IPR004115">
    <property type="entry name" value="GAD-like_sf"/>
</dbReference>
<dbReference type="CDD" id="cd04317">
    <property type="entry name" value="EcAspRS_like_N"/>
    <property type="match status" value="1"/>
</dbReference>